<evidence type="ECO:0000313" key="4">
    <source>
        <dbReference type="Proteomes" id="UP000467840"/>
    </source>
</evidence>
<dbReference type="EMBL" id="JAAGAX010000010">
    <property type="protein sequence ID" value="KAF2300414.1"/>
    <property type="molecule type" value="Genomic_DNA"/>
</dbReference>
<evidence type="ECO:0000313" key="3">
    <source>
        <dbReference type="EMBL" id="KAF2300414.1"/>
    </source>
</evidence>
<dbReference type="Pfam" id="PF04937">
    <property type="entry name" value="DUF659"/>
    <property type="match status" value="1"/>
</dbReference>
<comment type="caution">
    <text evidence="3">The sequence shown here is derived from an EMBL/GenBank/DDBJ whole genome shotgun (WGS) entry which is preliminary data.</text>
</comment>
<dbReference type="PANTHER" id="PTHR32166:SF63">
    <property type="entry name" value="HAT TRANSPOSON SUPERFAMILY PROTEIN"/>
    <property type="match status" value="1"/>
</dbReference>
<proteinExistence type="predicted"/>
<dbReference type="SUPFAM" id="SSF53098">
    <property type="entry name" value="Ribonuclease H-like"/>
    <property type="match status" value="1"/>
</dbReference>
<evidence type="ECO:0000259" key="2">
    <source>
        <dbReference type="Pfam" id="PF04937"/>
    </source>
</evidence>
<organism evidence="3 4">
    <name type="scientific">Hevea brasiliensis</name>
    <name type="common">Para rubber tree</name>
    <name type="synonym">Siphonia brasiliensis</name>
    <dbReference type="NCBI Taxonomy" id="3981"/>
    <lineage>
        <taxon>Eukaryota</taxon>
        <taxon>Viridiplantae</taxon>
        <taxon>Streptophyta</taxon>
        <taxon>Embryophyta</taxon>
        <taxon>Tracheophyta</taxon>
        <taxon>Spermatophyta</taxon>
        <taxon>Magnoliopsida</taxon>
        <taxon>eudicotyledons</taxon>
        <taxon>Gunneridae</taxon>
        <taxon>Pentapetalae</taxon>
        <taxon>rosids</taxon>
        <taxon>fabids</taxon>
        <taxon>Malpighiales</taxon>
        <taxon>Euphorbiaceae</taxon>
        <taxon>Crotonoideae</taxon>
        <taxon>Micrandreae</taxon>
        <taxon>Hevea</taxon>
    </lineage>
</organism>
<dbReference type="InterPro" id="IPR012337">
    <property type="entry name" value="RNaseH-like_sf"/>
</dbReference>
<reference evidence="3 4" key="1">
    <citation type="journal article" date="2020" name="Mol. Plant">
        <title>The Chromosome-Based Rubber Tree Genome Provides New Insights into Spurge Genome Evolution and Rubber Biosynthesis.</title>
        <authorList>
            <person name="Liu J."/>
            <person name="Shi C."/>
            <person name="Shi C.C."/>
            <person name="Li W."/>
            <person name="Zhang Q.J."/>
            <person name="Zhang Y."/>
            <person name="Li K."/>
            <person name="Lu H.F."/>
            <person name="Shi C."/>
            <person name="Zhu S.T."/>
            <person name="Xiao Z.Y."/>
            <person name="Nan H."/>
            <person name="Yue Y."/>
            <person name="Zhu X.G."/>
            <person name="Wu Y."/>
            <person name="Hong X.N."/>
            <person name="Fan G.Y."/>
            <person name="Tong Y."/>
            <person name="Zhang D."/>
            <person name="Mao C.L."/>
            <person name="Liu Y.L."/>
            <person name="Hao S.J."/>
            <person name="Liu W.Q."/>
            <person name="Lv M.Q."/>
            <person name="Zhang H.B."/>
            <person name="Liu Y."/>
            <person name="Hu-Tang G.R."/>
            <person name="Wang J.P."/>
            <person name="Wang J.H."/>
            <person name="Sun Y.H."/>
            <person name="Ni S.B."/>
            <person name="Chen W.B."/>
            <person name="Zhang X.C."/>
            <person name="Jiao Y.N."/>
            <person name="Eichler E.E."/>
            <person name="Li G.H."/>
            <person name="Liu X."/>
            <person name="Gao L.Z."/>
        </authorList>
    </citation>
    <scope>NUCLEOTIDE SEQUENCE [LARGE SCALE GENOMIC DNA]</scope>
    <source>
        <strain evidence="4">cv. GT1</strain>
        <tissue evidence="3">Leaf</tissue>
    </source>
</reference>
<keyword evidence="4" id="KW-1185">Reference proteome</keyword>
<protein>
    <recommendedName>
        <fullName evidence="2">DUF659 domain-containing protein</fullName>
    </recommendedName>
</protein>
<evidence type="ECO:0000256" key="1">
    <source>
        <dbReference type="SAM" id="MobiDB-lite"/>
    </source>
</evidence>
<dbReference type="InterPro" id="IPR007021">
    <property type="entry name" value="DUF659"/>
</dbReference>
<dbReference type="Proteomes" id="UP000467840">
    <property type="component" value="Chromosome 4"/>
</dbReference>
<feature type="region of interest" description="Disordered" evidence="1">
    <location>
        <begin position="1"/>
        <end position="34"/>
    </location>
</feature>
<sequence>MVRRKRQLPNNAEECVEDWDDSASSNSKRVEVESGLGEAEDNECYSTSCSYLSKVRHQYKVSRMADSVVNEKLALFILANNIAFDIVEAPFFVDFVRGVAECGISYKLPSSLMLQTNAFLEVEMEVEKYVTKVRHSWTMQGCTIMIGMWNNFISITAYSAEGAEFLKFQEISKLDVKDIVSSIIDDIGADHVVQVITNSDTIYYSIENLLLNKYSHICQIRCVAHEIHSLMKAIYSEVGWIQETIDHAALVVKCMYEDDIFSKLKYPCESKFASKYQMLQSILSNKNELRQLECGNWKLLEQNRRKTKNTNIIESGKFWSQVQEVLNVMEPLIHVLRLVEDDRPTLGYLYEAMEKAKEQLRDNIVMTAQSAWWDATGVCLPVLKKYAIRLLSQPCKCSCDLKPSAFEVARRKMMNGAIKSASHDNFVYTIMNAKIMEIFRPWEEQCLTPIDLENCNELPDYIDPQQSWWDDHIDETDNFHLDGKVRSILTEFESSHQAWIDFSTHFLR</sequence>
<dbReference type="PANTHER" id="PTHR32166">
    <property type="entry name" value="OSJNBA0013A04.12 PROTEIN"/>
    <property type="match status" value="1"/>
</dbReference>
<name>A0A6A6LHD5_HEVBR</name>
<accession>A0A6A6LHD5</accession>
<gene>
    <name evidence="3" type="ORF">GH714_013057</name>
</gene>
<feature type="domain" description="DUF659" evidence="2">
    <location>
        <begin position="109"/>
        <end position="249"/>
    </location>
</feature>
<dbReference type="AlphaFoldDB" id="A0A6A6LHD5"/>